<dbReference type="GO" id="GO:0080188">
    <property type="term" value="P:gene silencing by siRNA-directed DNA methylation"/>
    <property type="evidence" value="ECO:0007669"/>
    <property type="project" value="InterPro"/>
</dbReference>
<dbReference type="PANTHER" id="PTHR21596:SF65">
    <property type="entry name" value="PROTEIN INVOLVED IN DE NOVO 2-RELATED"/>
    <property type="match status" value="1"/>
</dbReference>
<dbReference type="OrthoDB" id="1892195at2759"/>
<feature type="region of interest" description="Disordered" evidence="2">
    <location>
        <begin position="629"/>
        <end position="682"/>
    </location>
</feature>
<dbReference type="InterPro" id="IPR045177">
    <property type="entry name" value="FDM1-5/IDN2"/>
</dbReference>
<feature type="compositionally biased region" description="Basic and acidic residues" evidence="2">
    <location>
        <begin position="33"/>
        <end position="45"/>
    </location>
</feature>
<evidence type="ECO:0000313" key="5">
    <source>
        <dbReference type="Proteomes" id="UP000541444"/>
    </source>
</evidence>
<name>A0A7J7L5F5_9MAGN</name>
<feature type="coiled-coil region" evidence="1">
    <location>
        <begin position="466"/>
        <end position="499"/>
    </location>
</feature>
<feature type="compositionally biased region" description="Acidic residues" evidence="2">
    <location>
        <begin position="664"/>
        <end position="682"/>
    </location>
</feature>
<feature type="compositionally biased region" description="Basic residues" evidence="2">
    <location>
        <begin position="550"/>
        <end position="561"/>
    </location>
</feature>
<protein>
    <recommendedName>
        <fullName evidence="3">Factor of DNA methylation 1-5/IDN2 domain-containing protein</fullName>
    </recommendedName>
</protein>
<dbReference type="Proteomes" id="UP000541444">
    <property type="component" value="Unassembled WGS sequence"/>
</dbReference>
<keyword evidence="1" id="KW-0175">Coiled coil</keyword>
<sequence>MAAKDFYLNTMTQEVSKSVSPSVAARSSSNLKTTKEEGEEKKTTSNDKNYTSRCTGVGLYKMFRALPEEEKSALRTTCFAPLLLIDPIATMSTLVVEIFDRHLGDMKFQFGETIIQMKPIHVCLILGLRISPIADEFLFVDPEYITNFRIRRFPKKKNAYGLKEIDEALKQAKLERHHDDVLRLNLLKIILSFLLPNKGRNVEVKYVDLVDDIVEFNRFPWGEQVYNFLWRQIVGFVKYRSAVDKKSDKALSLHGCTWVLMIWIFLSIPGLKFPRIHESKHLFPKLQGWRMTSFKRHQIVKFKKFFANPDLLVITMKASETDMQQELVQEAMRNYIEAPTIGGTLVIGAALAIEPPAVSGSSSTTEIGAVVVKKNYIEASEIKVDIDSNFIKGDIEAALCKRMVELQNHSNILERISMSTLGDSTLPLGDSHMLFGQYSTFEKIVKHKREEESDEKEDGKRKKAGLRTWQREVHQKNLKIKEKKKNKREREEVEKLRDETKYIKKTNANKKNKKAEETDVQVEGIKKKTLTNEQLDHAPLIVLKSLIPKGNKRNRGSRKSRATIPNLKSDEIPSTQENLIQQIKVTPEEGVEVEKDLEVDDEIEEVNMNVISSQYGGDLVELQKGAVEEAKEKYDEDEKDDKEKKSKKESNQKDDEEKTKSVQEEEPEGVQEEEAKEMEDAEQITVVVQEVEKKDVVEEANERAEEELQKKISAMERRQKKFEVQMKRMMEGKNQVDNDDEKEAMREELEELRALNQVLIVQQLQDRGALNEAKKALVSSWKDSTDGRSAIGVKLFGALDSKPFLVASYRKYSSSEVAQEKSAQICSLWEKELSNPAWHPFDVIEIHGEHQEVIHDDEKLLKLKKDWGDGAYNAVRTALTELNQYNPSGRYVVPELWNYVEGKKVTLAEAIKVLLKLSKSV</sequence>
<evidence type="ECO:0000313" key="4">
    <source>
        <dbReference type="EMBL" id="KAF6137789.1"/>
    </source>
</evidence>
<evidence type="ECO:0000259" key="3">
    <source>
        <dbReference type="Pfam" id="PF03469"/>
    </source>
</evidence>
<feature type="coiled-coil region" evidence="1">
    <location>
        <begin position="687"/>
        <end position="762"/>
    </location>
</feature>
<gene>
    <name evidence="4" type="ORF">GIB67_040497</name>
</gene>
<feature type="compositionally biased region" description="Low complexity" evidence="2">
    <location>
        <begin position="15"/>
        <end position="29"/>
    </location>
</feature>
<feature type="region of interest" description="Disordered" evidence="2">
    <location>
        <begin position="583"/>
        <end position="602"/>
    </location>
</feature>
<feature type="compositionally biased region" description="Acidic residues" evidence="2">
    <location>
        <begin position="589"/>
        <end position="602"/>
    </location>
</feature>
<keyword evidence="5" id="KW-1185">Reference proteome</keyword>
<evidence type="ECO:0000256" key="1">
    <source>
        <dbReference type="SAM" id="Coils"/>
    </source>
</evidence>
<proteinExistence type="predicted"/>
<feature type="compositionally biased region" description="Basic and acidic residues" evidence="2">
    <location>
        <begin position="629"/>
        <end position="663"/>
    </location>
</feature>
<dbReference type="AlphaFoldDB" id="A0A7J7L5F5"/>
<reference evidence="4 5" key="1">
    <citation type="journal article" date="2020" name="IScience">
        <title>Genome Sequencing of the Endangered Kingdonia uniflora (Circaeasteraceae, Ranunculales) Reveals Potential Mechanisms of Evolutionary Specialization.</title>
        <authorList>
            <person name="Sun Y."/>
            <person name="Deng T."/>
            <person name="Zhang A."/>
            <person name="Moore M.J."/>
            <person name="Landis J.B."/>
            <person name="Lin N."/>
            <person name="Zhang H."/>
            <person name="Zhang X."/>
            <person name="Huang J."/>
            <person name="Zhang X."/>
            <person name="Sun H."/>
            <person name="Wang H."/>
        </authorList>
    </citation>
    <scope>NUCLEOTIDE SEQUENCE [LARGE SCALE GENOMIC DNA]</scope>
    <source>
        <strain evidence="4">TB1705</strain>
        <tissue evidence="4">Leaf</tissue>
    </source>
</reference>
<feature type="domain" description="Factor of DNA methylation 1-5/IDN2" evidence="3">
    <location>
        <begin position="794"/>
        <end position="919"/>
    </location>
</feature>
<evidence type="ECO:0000256" key="2">
    <source>
        <dbReference type="SAM" id="MobiDB-lite"/>
    </source>
</evidence>
<dbReference type="EMBL" id="JACGCM010002624">
    <property type="protein sequence ID" value="KAF6137789.1"/>
    <property type="molecule type" value="Genomic_DNA"/>
</dbReference>
<organism evidence="4 5">
    <name type="scientific">Kingdonia uniflora</name>
    <dbReference type="NCBI Taxonomy" id="39325"/>
    <lineage>
        <taxon>Eukaryota</taxon>
        <taxon>Viridiplantae</taxon>
        <taxon>Streptophyta</taxon>
        <taxon>Embryophyta</taxon>
        <taxon>Tracheophyta</taxon>
        <taxon>Spermatophyta</taxon>
        <taxon>Magnoliopsida</taxon>
        <taxon>Ranunculales</taxon>
        <taxon>Circaeasteraceae</taxon>
        <taxon>Kingdonia</taxon>
    </lineage>
</organism>
<feature type="region of interest" description="Disordered" evidence="2">
    <location>
        <begin position="13"/>
        <end position="48"/>
    </location>
</feature>
<comment type="caution">
    <text evidence="4">The sequence shown here is derived from an EMBL/GenBank/DDBJ whole genome shotgun (WGS) entry which is preliminary data.</text>
</comment>
<accession>A0A7J7L5F5</accession>
<dbReference type="InterPro" id="IPR005379">
    <property type="entry name" value="FDM1-5/IDN2_XH"/>
</dbReference>
<dbReference type="PANTHER" id="PTHR21596">
    <property type="entry name" value="RIBONUCLEASE P SUBUNIT P38"/>
    <property type="match status" value="1"/>
</dbReference>
<dbReference type="Pfam" id="PF03469">
    <property type="entry name" value="XH"/>
    <property type="match status" value="1"/>
</dbReference>
<feature type="region of interest" description="Disordered" evidence="2">
    <location>
        <begin position="549"/>
        <end position="575"/>
    </location>
</feature>